<dbReference type="InterPro" id="IPR036388">
    <property type="entry name" value="WH-like_DNA-bd_sf"/>
</dbReference>
<protein>
    <submittedName>
        <fullName evidence="2">Helix-turn-helix transcriptional regulator</fullName>
    </submittedName>
</protein>
<accession>A0ABV8ADI7</accession>
<dbReference type="Proteomes" id="UP001595812">
    <property type="component" value="Unassembled WGS sequence"/>
</dbReference>
<keyword evidence="1" id="KW-1133">Transmembrane helix</keyword>
<evidence type="ECO:0000313" key="2">
    <source>
        <dbReference type="EMBL" id="MFC3875725.1"/>
    </source>
</evidence>
<evidence type="ECO:0000313" key="3">
    <source>
        <dbReference type="Proteomes" id="UP001595812"/>
    </source>
</evidence>
<evidence type="ECO:0000256" key="1">
    <source>
        <dbReference type="SAM" id="Phobius"/>
    </source>
</evidence>
<keyword evidence="1" id="KW-0472">Membrane</keyword>
<sequence>MDFRVNTDTWFVFCILFISALALCIILYITMPFFIRKREVDRIKSRRKNTIFKYNELDRKKTEFKVSIQEDNIKKLKIDISDYIYQITRSDSNSHSLVPFYSNFEKIYPNFSHSLKKLSPNISANELKLCALIRLNLNSKEIGELLNITQDSVNKARYRLRKKLGLTPNEDIFTTLLNIK</sequence>
<dbReference type="Gene3D" id="1.10.10.10">
    <property type="entry name" value="Winged helix-like DNA-binding domain superfamily/Winged helix DNA-binding domain"/>
    <property type="match status" value="1"/>
</dbReference>
<keyword evidence="1" id="KW-0812">Transmembrane</keyword>
<organism evidence="2 3">
    <name type="scientific">Winogradskyella maritima</name>
    <dbReference type="NCBI Taxonomy" id="1517766"/>
    <lineage>
        <taxon>Bacteria</taxon>
        <taxon>Pseudomonadati</taxon>
        <taxon>Bacteroidota</taxon>
        <taxon>Flavobacteriia</taxon>
        <taxon>Flavobacteriales</taxon>
        <taxon>Flavobacteriaceae</taxon>
        <taxon>Winogradskyella</taxon>
    </lineage>
</organism>
<dbReference type="InterPro" id="IPR016032">
    <property type="entry name" value="Sig_transdc_resp-reg_C-effctor"/>
</dbReference>
<reference evidence="3" key="1">
    <citation type="journal article" date="2019" name="Int. J. Syst. Evol. Microbiol.">
        <title>The Global Catalogue of Microorganisms (GCM) 10K type strain sequencing project: providing services to taxonomists for standard genome sequencing and annotation.</title>
        <authorList>
            <consortium name="The Broad Institute Genomics Platform"/>
            <consortium name="The Broad Institute Genome Sequencing Center for Infectious Disease"/>
            <person name="Wu L."/>
            <person name="Ma J."/>
        </authorList>
    </citation>
    <scope>NUCLEOTIDE SEQUENCE [LARGE SCALE GENOMIC DNA]</scope>
    <source>
        <strain evidence="3">CECT 8979</strain>
    </source>
</reference>
<comment type="caution">
    <text evidence="2">The sequence shown here is derived from an EMBL/GenBank/DDBJ whole genome shotgun (WGS) entry which is preliminary data.</text>
</comment>
<dbReference type="RefSeq" id="WP_386095976.1">
    <property type="nucleotide sequence ID" value="NZ_JBHSAT010000001.1"/>
</dbReference>
<keyword evidence="3" id="KW-1185">Reference proteome</keyword>
<name>A0ABV8ADI7_9FLAO</name>
<gene>
    <name evidence="2" type="ORF">ACFOSX_00650</name>
</gene>
<dbReference type="SUPFAM" id="SSF46894">
    <property type="entry name" value="C-terminal effector domain of the bipartite response regulators"/>
    <property type="match status" value="1"/>
</dbReference>
<proteinExistence type="predicted"/>
<dbReference type="EMBL" id="JBHSAT010000001">
    <property type="protein sequence ID" value="MFC3875725.1"/>
    <property type="molecule type" value="Genomic_DNA"/>
</dbReference>
<feature type="transmembrane region" description="Helical" evidence="1">
    <location>
        <begin position="12"/>
        <end position="35"/>
    </location>
</feature>